<keyword evidence="2" id="KW-1185">Reference proteome</keyword>
<accession>Q23K16</accession>
<dbReference type="Proteomes" id="UP000009168">
    <property type="component" value="Unassembled WGS sequence"/>
</dbReference>
<sequence length="438" mass="51689">MIKKQDIMEQKQTNLKARLDLKEIKNVEESEDRYILNNYKLKKKKITKPGQKLNEFENINDQQNLSIHSNSKIGQDNKTQRQVSHLIDNSFDSRQQSCTNNSFYNSQKFHHLHPKKSPQKNYLKADSQYNRYINQQSKLDIPKSEVQYTNELNKKKYEINQETDKENNQFYKYQIKGFSRQKNNLFVKEKNKGFYEQKKFSSQNNNLQSQHFFKKNHLGSFYKKRSFCSQNGNDEQSFESLSISDPKSNNYDEDIKIKQKKGAFIGSGQSKQIFLVNEEKQANKYEKLNNKLEKIEIKPQNKILNEDGQLNVGKQLQEQFDQIRSSLKQNEVISQTIAEKQTSVSNLLNSFRSLKEILNYFYSYQNVNKISREVFEKVYLLNLKQKETNVIPIEIKTNSCNIVVINQGEAVKIDLPKVLSFQNCMLDPRKKNIKSNYK</sequence>
<dbReference type="EMBL" id="GG662673">
    <property type="protein sequence ID" value="EAR97027.4"/>
    <property type="molecule type" value="Genomic_DNA"/>
</dbReference>
<dbReference type="KEGG" id="tet:TTHERM_00196180"/>
<dbReference type="RefSeq" id="XP_001017272.4">
    <property type="nucleotide sequence ID" value="XM_001017272.4"/>
</dbReference>
<gene>
    <name evidence="1" type="ORF">TTHERM_00196180</name>
</gene>
<dbReference type="HOGENOM" id="CLU_599213_0_0_1"/>
<dbReference type="GeneID" id="7825816"/>
<proteinExistence type="predicted"/>
<protein>
    <submittedName>
        <fullName evidence="1">Uncharacterized protein</fullName>
    </submittedName>
</protein>
<reference evidence="2" key="1">
    <citation type="journal article" date="2006" name="PLoS Biol.">
        <title>Macronuclear genome sequence of the ciliate Tetrahymena thermophila, a model eukaryote.</title>
        <authorList>
            <person name="Eisen J.A."/>
            <person name="Coyne R.S."/>
            <person name="Wu M."/>
            <person name="Wu D."/>
            <person name="Thiagarajan M."/>
            <person name="Wortman J.R."/>
            <person name="Badger J.H."/>
            <person name="Ren Q."/>
            <person name="Amedeo P."/>
            <person name="Jones K.M."/>
            <person name="Tallon L.J."/>
            <person name="Delcher A.L."/>
            <person name="Salzberg S.L."/>
            <person name="Silva J.C."/>
            <person name="Haas B.J."/>
            <person name="Majoros W.H."/>
            <person name="Farzad M."/>
            <person name="Carlton J.M."/>
            <person name="Smith R.K. Jr."/>
            <person name="Garg J."/>
            <person name="Pearlman R.E."/>
            <person name="Karrer K.M."/>
            <person name="Sun L."/>
            <person name="Manning G."/>
            <person name="Elde N.C."/>
            <person name="Turkewitz A.P."/>
            <person name="Asai D.J."/>
            <person name="Wilkes D.E."/>
            <person name="Wang Y."/>
            <person name="Cai H."/>
            <person name="Collins K."/>
            <person name="Stewart B.A."/>
            <person name="Lee S.R."/>
            <person name="Wilamowska K."/>
            <person name="Weinberg Z."/>
            <person name="Ruzzo W.L."/>
            <person name="Wloga D."/>
            <person name="Gaertig J."/>
            <person name="Frankel J."/>
            <person name="Tsao C.-C."/>
            <person name="Gorovsky M.A."/>
            <person name="Keeling P.J."/>
            <person name="Waller R.F."/>
            <person name="Patron N.J."/>
            <person name="Cherry J.M."/>
            <person name="Stover N.A."/>
            <person name="Krieger C.J."/>
            <person name="del Toro C."/>
            <person name="Ryder H.F."/>
            <person name="Williamson S.C."/>
            <person name="Barbeau R.A."/>
            <person name="Hamilton E.P."/>
            <person name="Orias E."/>
        </authorList>
    </citation>
    <scope>NUCLEOTIDE SEQUENCE [LARGE SCALE GENOMIC DNA]</scope>
    <source>
        <strain evidence="2">SB210</strain>
    </source>
</reference>
<dbReference type="AlphaFoldDB" id="Q23K16"/>
<evidence type="ECO:0000313" key="1">
    <source>
        <dbReference type="EMBL" id="EAR97027.4"/>
    </source>
</evidence>
<name>Q23K16_TETTS</name>
<evidence type="ECO:0000313" key="2">
    <source>
        <dbReference type="Proteomes" id="UP000009168"/>
    </source>
</evidence>
<organism evidence="1 2">
    <name type="scientific">Tetrahymena thermophila (strain SB210)</name>
    <dbReference type="NCBI Taxonomy" id="312017"/>
    <lineage>
        <taxon>Eukaryota</taxon>
        <taxon>Sar</taxon>
        <taxon>Alveolata</taxon>
        <taxon>Ciliophora</taxon>
        <taxon>Intramacronucleata</taxon>
        <taxon>Oligohymenophorea</taxon>
        <taxon>Hymenostomatida</taxon>
        <taxon>Tetrahymenina</taxon>
        <taxon>Tetrahymenidae</taxon>
        <taxon>Tetrahymena</taxon>
    </lineage>
</organism>
<dbReference type="InParanoid" id="Q23K16"/>